<accession>A0AAN7WWW3</accession>
<dbReference type="AlphaFoldDB" id="A0AAN7WWW3"/>
<reference evidence="2 3" key="2">
    <citation type="journal article" date="2023" name="Mol. Biol. Evol.">
        <title>Genomics of Secondarily Temperate Adaptation in the Only Non-Antarctic Icefish.</title>
        <authorList>
            <person name="Rivera-Colon A.G."/>
            <person name="Rayamajhi N."/>
            <person name="Minhas B.F."/>
            <person name="Madrigal G."/>
            <person name="Bilyk K.T."/>
            <person name="Yoon V."/>
            <person name="Hune M."/>
            <person name="Gregory S."/>
            <person name="Cheng C.H.C."/>
            <person name="Catchen J.M."/>
        </authorList>
    </citation>
    <scope>NUCLEOTIDE SEQUENCE [LARGE SCALE GENOMIC DNA]</scope>
    <source>
        <strain evidence="2">JMC-PN-2008</strain>
    </source>
</reference>
<evidence type="ECO:0000313" key="2">
    <source>
        <dbReference type="EMBL" id="KAK5850267.1"/>
    </source>
</evidence>
<reference evidence="2 3" key="1">
    <citation type="journal article" date="2023" name="Genes (Basel)">
        <title>Chromosome-Level Genome Assembly and Circadian Gene Repertoire of the Patagonia Blennie Eleginops maclovinus-The Closest Ancestral Proxy of Antarctic Cryonotothenioids.</title>
        <authorList>
            <person name="Cheng C.C."/>
            <person name="Rivera-Colon A.G."/>
            <person name="Minhas B.F."/>
            <person name="Wilson L."/>
            <person name="Rayamajhi N."/>
            <person name="Vargas-Chacoff L."/>
            <person name="Catchen J.M."/>
        </authorList>
    </citation>
    <scope>NUCLEOTIDE SEQUENCE [LARGE SCALE GENOMIC DNA]</scope>
    <source>
        <strain evidence="2">JMC-PN-2008</strain>
    </source>
</reference>
<feature type="region of interest" description="Disordered" evidence="1">
    <location>
        <begin position="52"/>
        <end position="76"/>
    </location>
</feature>
<evidence type="ECO:0000256" key="1">
    <source>
        <dbReference type="SAM" id="MobiDB-lite"/>
    </source>
</evidence>
<keyword evidence="3" id="KW-1185">Reference proteome</keyword>
<protein>
    <submittedName>
        <fullName evidence="2">Uncharacterized protein</fullName>
    </submittedName>
</protein>
<comment type="caution">
    <text evidence="2">The sequence shown here is derived from an EMBL/GenBank/DDBJ whole genome shotgun (WGS) entry which is preliminary data.</text>
</comment>
<evidence type="ECO:0000313" key="3">
    <source>
        <dbReference type="Proteomes" id="UP001346869"/>
    </source>
</evidence>
<name>A0AAN7WWW3_ELEMC</name>
<dbReference type="Proteomes" id="UP001346869">
    <property type="component" value="Unassembled WGS sequence"/>
</dbReference>
<gene>
    <name evidence="2" type="ORF">PBY51_014530</name>
</gene>
<dbReference type="EMBL" id="JAUZQC010000023">
    <property type="protein sequence ID" value="KAK5850267.1"/>
    <property type="molecule type" value="Genomic_DNA"/>
</dbReference>
<organism evidence="2 3">
    <name type="scientific">Eleginops maclovinus</name>
    <name type="common">Patagonian blennie</name>
    <name type="synonym">Eleginus maclovinus</name>
    <dbReference type="NCBI Taxonomy" id="56733"/>
    <lineage>
        <taxon>Eukaryota</taxon>
        <taxon>Metazoa</taxon>
        <taxon>Chordata</taxon>
        <taxon>Craniata</taxon>
        <taxon>Vertebrata</taxon>
        <taxon>Euteleostomi</taxon>
        <taxon>Actinopterygii</taxon>
        <taxon>Neopterygii</taxon>
        <taxon>Teleostei</taxon>
        <taxon>Neoteleostei</taxon>
        <taxon>Acanthomorphata</taxon>
        <taxon>Eupercaria</taxon>
        <taxon>Perciformes</taxon>
        <taxon>Notothenioidei</taxon>
        <taxon>Eleginopidae</taxon>
        <taxon>Eleginops</taxon>
    </lineage>
</organism>
<proteinExistence type="predicted"/>
<sequence length="92" mass="9800">MLNAPLTLPAIRYAEKQNPRQPHQQLGEICSLRSSGAARPCAAVITCSRQKAVSTAHTDPAGGREEGLPLATGCTSPQIVSGNSREMWEVTE</sequence>